<accession>A0A1E3GVL8</accession>
<comment type="caution">
    <text evidence="1">The sequence shown here is derived from an EMBL/GenBank/DDBJ whole genome shotgun (WGS) entry which is preliminary data.</text>
</comment>
<sequence>MDIDFTSDYVVNDNDVTFFAIVDNQTVACIVSKAALLELTNPDDEDEAETLFLDHQYKFEEIAEGMIRNHQAVDGEVHITSTELL</sequence>
<dbReference type="Pfam" id="PF07369">
    <property type="entry name" value="DUF1488"/>
    <property type="match status" value="1"/>
</dbReference>
<dbReference type="Proteomes" id="UP000094379">
    <property type="component" value="Unassembled WGS sequence"/>
</dbReference>
<dbReference type="STRING" id="291169.A9E74_00100"/>
<dbReference type="InterPro" id="IPR036692">
    <property type="entry name" value="Shew3726-like_sf"/>
</dbReference>
<dbReference type="InterPro" id="IPR009962">
    <property type="entry name" value="DUF1488"/>
</dbReference>
<name>A0A1E3GVL8_9GAMM</name>
<protein>
    <recommendedName>
        <fullName evidence="3">DUF1488 domain-containing protein</fullName>
    </recommendedName>
</protein>
<keyword evidence="2" id="KW-1185">Reference proteome</keyword>
<dbReference type="AlphaFoldDB" id="A0A1E3GVL8"/>
<evidence type="ECO:0008006" key="3">
    <source>
        <dbReference type="Google" id="ProtNLM"/>
    </source>
</evidence>
<evidence type="ECO:0000313" key="1">
    <source>
        <dbReference type="EMBL" id="ODN68128.1"/>
    </source>
</evidence>
<proteinExistence type="predicted"/>
<evidence type="ECO:0000313" key="2">
    <source>
        <dbReference type="Proteomes" id="UP000094379"/>
    </source>
</evidence>
<gene>
    <name evidence="1" type="ORF">A9E74_00100</name>
</gene>
<dbReference type="Gene3D" id="3.30.160.140">
    <property type="entry name" value="Shew3726-like"/>
    <property type="match status" value="1"/>
</dbReference>
<dbReference type="EMBL" id="MCRI01000001">
    <property type="protein sequence ID" value="ODN68128.1"/>
    <property type="molecule type" value="Genomic_DNA"/>
</dbReference>
<organism evidence="1 2">
    <name type="scientific">Methylophaga muralis</name>
    <dbReference type="NCBI Taxonomy" id="291169"/>
    <lineage>
        <taxon>Bacteria</taxon>
        <taxon>Pseudomonadati</taxon>
        <taxon>Pseudomonadota</taxon>
        <taxon>Gammaproteobacteria</taxon>
        <taxon>Thiotrichales</taxon>
        <taxon>Piscirickettsiaceae</taxon>
        <taxon>Methylophaga</taxon>
    </lineage>
</organism>
<dbReference type="RefSeq" id="WP_069294714.1">
    <property type="nucleotide sequence ID" value="NZ_MCRI01000001.1"/>
</dbReference>
<reference evidence="1 2" key="1">
    <citation type="submission" date="2016-07" db="EMBL/GenBank/DDBJ databases">
        <title>Draft Genome Sequence of Methylophaga muralis Bur 1.</title>
        <authorList>
            <person name="Vasilenko O.V."/>
            <person name="Doronina N.V."/>
            <person name="Shmareva M.N."/>
            <person name="Tarlachkov S.V."/>
            <person name="Mustakhimov I."/>
            <person name="Trotsenko Y.A."/>
        </authorList>
    </citation>
    <scope>NUCLEOTIDE SEQUENCE [LARGE SCALE GENOMIC DNA]</scope>
    <source>
        <strain evidence="1 2">Bur 1</strain>
    </source>
</reference>
<dbReference type="SUPFAM" id="SSF160272">
    <property type="entry name" value="Shew3726-like"/>
    <property type="match status" value="1"/>
</dbReference>